<dbReference type="InterPro" id="IPR036942">
    <property type="entry name" value="Beta-barrel_TonB_sf"/>
</dbReference>
<evidence type="ECO:0000256" key="1">
    <source>
        <dbReference type="ARBA" id="ARBA00004571"/>
    </source>
</evidence>
<evidence type="ECO:0000256" key="5">
    <source>
        <dbReference type="ARBA" id="ARBA00023136"/>
    </source>
</evidence>
<keyword evidence="8" id="KW-0732">Signal</keyword>
<dbReference type="NCBIfam" id="TIGR04056">
    <property type="entry name" value="OMP_RagA_SusC"/>
    <property type="match status" value="1"/>
</dbReference>
<dbReference type="Gene3D" id="2.60.40.1120">
    <property type="entry name" value="Carboxypeptidase-like, regulatory domain"/>
    <property type="match status" value="1"/>
</dbReference>
<sequence length="1058" mass="114284">MKNYLFRNLLLFGAFMMCSFIQAQSISGTISDATGPLPGANVVVKGTSNGTTTDFDGNYKLNNIGTNATLIVSYLGYITQEIKAEGKSVVNLKLESSSAKLDEVVVVAYGTSKKKDLTGAVGIISGDKLNKIPVSSIDQALQGKVSGVQVTNNSGAPGSSMQVNIRGIGTFGSSTPLYIVDGFPTQDIAYLNANDVSSISVLKDASATALYGMRASNGVVIIETKSGKNGEVTVEINSWLSSNNAPKAIKMLTAQEYVGFANEIKGTADIDASTGTNFFPSQLKNPNSLTNVDWQDAAFNNAIRYGHNFSIRGGNDKAKLAFTAGMLNEEGTVVGSSAKKYTTGLKGDFVITSKLRAKANLKYGYQEAYQTLAPGFNGIAKLYTNLPFLTDATASNYSGTSLAQSNGLYGAFEDSNEASTSVNVIGQALRQSNDNARNTIQGGLGLDYDLLKGLTLKTNLGFTTRNYAGSNFSPTYFLSAKSNDQTTKAQYSLSQNTSKEWLAEAFLNYTKSFGKHKIEALTGYTASKSAYTAMSTTGLGFLSNDLRDMSQAQKITDTRGFASTETLVGALGRLNYNYDSKYYVTATWRNDGIGNRFLIDKSRENFYSVAGGWNIDEESFMDGSIFDVLKLRASWGQTGNAYGVSSFQYLANYSNGTSGTDDSGYIFGTNPTASQGLSPNNLANPNLTWEKQVQTNVGLEGELFNNYLFFTVDYFKKTSSDFLFNKVIPAQSGFTTQAVNAGQVTNKGLEVLVGYRQTKGELTWDASVNFTTIDNNIDKLAGDAEYTLLEESFMPTWATNWTDITRSYVGGNVGTFYGYKSDGIFQTKAEVDALNAKAPGGAYQNAKTTAGDRKFQDLNGDGVITDADRTVIGSPIPKVYGNFNFNAKYKAFDLGIDIYGSFGNDILNYARVEQETAGGFNLGNAYTNVSKDYYNNHWTTTNPSNEYARALVNDVDTKNNRVSDHFVEDGSYVRLRNVKFGYTLPSDLIKKIGMTNCNLYMSFQNLLTITKYSGIDPEIGQIGSNINGGSVNTVQATGIDAGAYPVSKAVTFGVNLQF</sequence>
<dbReference type="SUPFAM" id="SSF49464">
    <property type="entry name" value="Carboxypeptidase regulatory domain-like"/>
    <property type="match status" value="1"/>
</dbReference>
<comment type="subcellular location">
    <subcellularLocation>
        <location evidence="1 7">Cell outer membrane</location>
        <topology evidence="1 7">Multi-pass membrane protein</topology>
    </subcellularLocation>
</comment>
<accession>A0A553EBH3</accession>
<keyword evidence="5 7" id="KW-0472">Membrane</keyword>
<dbReference type="Gene3D" id="2.170.130.10">
    <property type="entry name" value="TonB-dependent receptor, plug domain"/>
    <property type="match status" value="1"/>
</dbReference>
<feature type="signal peptide" evidence="8">
    <location>
        <begin position="1"/>
        <end position="23"/>
    </location>
</feature>
<organism evidence="10 11">
    <name type="scientific">Flavobacterium restrictum</name>
    <dbReference type="NCBI Taxonomy" id="2594428"/>
    <lineage>
        <taxon>Bacteria</taxon>
        <taxon>Pseudomonadati</taxon>
        <taxon>Bacteroidota</taxon>
        <taxon>Flavobacteriia</taxon>
        <taxon>Flavobacteriales</taxon>
        <taxon>Flavobacteriaceae</taxon>
        <taxon>Flavobacterium</taxon>
    </lineage>
</organism>
<keyword evidence="4 7" id="KW-0812">Transmembrane</keyword>
<keyword evidence="10" id="KW-0675">Receptor</keyword>
<evidence type="ECO:0000259" key="9">
    <source>
        <dbReference type="Pfam" id="PF07715"/>
    </source>
</evidence>
<dbReference type="InterPro" id="IPR012910">
    <property type="entry name" value="Plug_dom"/>
</dbReference>
<name>A0A553EBH3_9FLAO</name>
<dbReference type="InterPro" id="IPR037066">
    <property type="entry name" value="Plug_dom_sf"/>
</dbReference>
<dbReference type="EMBL" id="VJZT01000002">
    <property type="protein sequence ID" value="TRX42396.1"/>
    <property type="molecule type" value="Genomic_DNA"/>
</dbReference>
<dbReference type="Pfam" id="PF13715">
    <property type="entry name" value="CarbopepD_reg_2"/>
    <property type="match status" value="1"/>
</dbReference>
<feature type="domain" description="TonB-dependent receptor plug" evidence="9">
    <location>
        <begin position="113"/>
        <end position="219"/>
    </location>
</feature>
<evidence type="ECO:0000256" key="7">
    <source>
        <dbReference type="PROSITE-ProRule" id="PRU01360"/>
    </source>
</evidence>
<feature type="chain" id="PRO_5021793339" evidence="8">
    <location>
        <begin position="24"/>
        <end position="1058"/>
    </location>
</feature>
<dbReference type="InterPro" id="IPR023996">
    <property type="entry name" value="TonB-dep_OMP_SusC/RagA"/>
</dbReference>
<dbReference type="AlphaFoldDB" id="A0A553EBH3"/>
<reference evidence="10 11" key="1">
    <citation type="submission" date="2019-07" db="EMBL/GenBank/DDBJ databases">
        <title>Novel species of Flavobacterium.</title>
        <authorList>
            <person name="Liu Q."/>
            <person name="Xin Y.-H."/>
        </authorList>
    </citation>
    <scope>NUCLEOTIDE SEQUENCE [LARGE SCALE GENOMIC DNA]</scope>
    <source>
        <strain evidence="10 11">LB1R34</strain>
    </source>
</reference>
<keyword evidence="6 7" id="KW-0998">Cell outer membrane</keyword>
<evidence type="ECO:0000256" key="6">
    <source>
        <dbReference type="ARBA" id="ARBA00023237"/>
    </source>
</evidence>
<dbReference type="Pfam" id="PF07715">
    <property type="entry name" value="Plug"/>
    <property type="match status" value="1"/>
</dbReference>
<proteinExistence type="inferred from homology"/>
<dbReference type="NCBIfam" id="TIGR04057">
    <property type="entry name" value="SusC_RagA_signa"/>
    <property type="match status" value="1"/>
</dbReference>
<evidence type="ECO:0000256" key="2">
    <source>
        <dbReference type="ARBA" id="ARBA00022448"/>
    </source>
</evidence>
<dbReference type="SUPFAM" id="SSF56935">
    <property type="entry name" value="Porins"/>
    <property type="match status" value="1"/>
</dbReference>
<keyword evidence="2 7" id="KW-0813">Transport</keyword>
<dbReference type="PROSITE" id="PS52016">
    <property type="entry name" value="TONB_DEPENDENT_REC_3"/>
    <property type="match status" value="1"/>
</dbReference>
<evidence type="ECO:0000256" key="8">
    <source>
        <dbReference type="SAM" id="SignalP"/>
    </source>
</evidence>
<dbReference type="InterPro" id="IPR023997">
    <property type="entry name" value="TonB-dep_OMP_SusC/RagA_CS"/>
</dbReference>
<evidence type="ECO:0000313" key="10">
    <source>
        <dbReference type="EMBL" id="TRX42396.1"/>
    </source>
</evidence>
<evidence type="ECO:0000256" key="3">
    <source>
        <dbReference type="ARBA" id="ARBA00022452"/>
    </source>
</evidence>
<dbReference type="OrthoDB" id="9768177at2"/>
<keyword evidence="3 7" id="KW-1134">Transmembrane beta strand</keyword>
<dbReference type="Proteomes" id="UP000316371">
    <property type="component" value="Unassembled WGS sequence"/>
</dbReference>
<protein>
    <submittedName>
        <fullName evidence="10">TonB-dependent receptor</fullName>
    </submittedName>
</protein>
<gene>
    <name evidence="10" type="ORF">FNW21_03815</name>
</gene>
<comment type="similarity">
    <text evidence="7">Belongs to the TonB-dependent receptor family.</text>
</comment>
<comment type="caution">
    <text evidence="10">The sequence shown here is derived from an EMBL/GenBank/DDBJ whole genome shotgun (WGS) entry which is preliminary data.</text>
</comment>
<dbReference type="InterPro" id="IPR008969">
    <property type="entry name" value="CarboxyPept-like_regulatory"/>
</dbReference>
<dbReference type="InterPro" id="IPR039426">
    <property type="entry name" value="TonB-dep_rcpt-like"/>
</dbReference>
<evidence type="ECO:0000256" key="4">
    <source>
        <dbReference type="ARBA" id="ARBA00022692"/>
    </source>
</evidence>
<keyword evidence="11" id="KW-1185">Reference proteome</keyword>
<dbReference type="GO" id="GO:0009279">
    <property type="term" value="C:cell outer membrane"/>
    <property type="evidence" value="ECO:0007669"/>
    <property type="project" value="UniProtKB-SubCell"/>
</dbReference>
<dbReference type="RefSeq" id="WP_144255402.1">
    <property type="nucleotide sequence ID" value="NZ_VJZT01000002.1"/>
</dbReference>
<evidence type="ECO:0000313" key="11">
    <source>
        <dbReference type="Proteomes" id="UP000316371"/>
    </source>
</evidence>
<dbReference type="Gene3D" id="2.40.170.20">
    <property type="entry name" value="TonB-dependent receptor, beta-barrel domain"/>
    <property type="match status" value="1"/>
</dbReference>